<organism evidence="1">
    <name type="scientific">uncultured Caudovirales phage</name>
    <dbReference type="NCBI Taxonomy" id="2100421"/>
    <lineage>
        <taxon>Viruses</taxon>
        <taxon>Duplodnaviria</taxon>
        <taxon>Heunggongvirae</taxon>
        <taxon>Uroviricota</taxon>
        <taxon>Caudoviricetes</taxon>
        <taxon>Peduoviridae</taxon>
        <taxon>Maltschvirus</taxon>
        <taxon>Maltschvirus maltsch</taxon>
    </lineage>
</organism>
<proteinExistence type="predicted"/>
<evidence type="ECO:0000313" key="1">
    <source>
        <dbReference type="EMBL" id="CAB5223101.1"/>
    </source>
</evidence>
<gene>
    <name evidence="1" type="ORF">UFOVP371_56</name>
</gene>
<reference evidence="1" key="1">
    <citation type="submission" date="2020-05" db="EMBL/GenBank/DDBJ databases">
        <authorList>
            <person name="Chiriac C."/>
            <person name="Salcher M."/>
            <person name="Ghai R."/>
            <person name="Kavagutti S V."/>
        </authorList>
    </citation>
    <scope>NUCLEOTIDE SEQUENCE</scope>
</reference>
<sequence>MKTSEHFALDQWLTDYPDNLTYAEVIDILRNPENTWRVESISVWEAAESFPLEHVAEFISNTKSHFERVTA</sequence>
<accession>A0A6J7WYK7</accession>
<protein>
    <submittedName>
        <fullName evidence="1">Uncharacterized protein</fullName>
    </submittedName>
</protein>
<name>A0A6J7WYK7_9CAUD</name>
<dbReference type="EMBL" id="LR798312">
    <property type="protein sequence ID" value="CAB5223101.1"/>
    <property type="molecule type" value="Genomic_DNA"/>
</dbReference>